<evidence type="ECO:0000313" key="3">
    <source>
        <dbReference type="Proteomes" id="UP001470230"/>
    </source>
</evidence>
<accession>A0ABR2HVS6</accession>
<dbReference type="Pfam" id="PF13392">
    <property type="entry name" value="HNH_3"/>
    <property type="match status" value="1"/>
</dbReference>
<dbReference type="EMBL" id="JAPFFF010000022">
    <property type="protein sequence ID" value="KAK8853700.1"/>
    <property type="molecule type" value="Genomic_DNA"/>
</dbReference>
<feature type="non-terminal residue" evidence="2">
    <location>
        <position position="178"/>
    </location>
</feature>
<protein>
    <recommendedName>
        <fullName evidence="1">HNH nuclease domain-containing protein</fullName>
    </recommendedName>
</protein>
<sequence length="178" mass="21762">MNWETLEVDPDYEICTEYPYQIRRKSNGYVIAERENQKSQYIQIKLNGRLYYKHVVIATQWVKNDDPENKVEVDHRNRIRTDNHAENLCWKTRRMNDLNRTGWGQYKFEYVDDLPVDAVPIIVYKNWEFEGYFMDQNGDVWFDNGEQYRKMRVNAENKVRLWDINHKRHNIGIRGLRR</sequence>
<evidence type="ECO:0000313" key="2">
    <source>
        <dbReference type="EMBL" id="KAK8853700.1"/>
    </source>
</evidence>
<dbReference type="Proteomes" id="UP001470230">
    <property type="component" value="Unassembled WGS sequence"/>
</dbReference>
<dbReference type="InterPro" id="IPR003615">
    <property type="entry name" value="HNH_nuc"/>
</dbReference>
<proteinExistence type="predicted"/>
<evidence type="ECO:0000259" key="1">
    <source>
        <dbReference type="Pfam" id="PF13392"/>
    </source>
</evidence>
<feature type="domain" description="HNH nuclease" evidence="1">
    <location>
        <begin position="51"/>
        <end position="97"/>
    </location>
</feature>
<dbReference type="Gene3D" id="3.90.75.20">
    <property type="match status" value="1"/>
</dbReference>
<reference evidence="2 3" key="1">
    <citation type="submission" date="2024-04" db="EMBL/GenBank/DDBJ databases">
        <title>Tritrichomonas musculus Genome.</title>
        <authorList>
            <person name="Alves-Ferreira E."/>
            <person name="Grigg M."/>
            <person name="Lorenzi H."/>
            <person name="Galac M."/>
        </authorList>
    </citation>
    <scope>NUCLEOTIDE SEQUENCE [LARGE SCALE GENOMIC DNA]</scope>
    <source>
        <strain evidence="2 3">EAF2021</strain>
    </source>
</reference>
<dbReference type="InterPro" id="IPR044925">
    <property type="entry name" value="His-Me_finger_sf"/>
</dbReference>
<dbReference type="SUPFAM" id="SSF54060">
    <property type="entry name" value="His-Me finger endonucleases"/>
    <property type="match status" value="1"/>
</dbReference>
<name>A0ABR2HVS6_9EUKA</name>
<gene>
    <name evidence="2" type="ORF">M9Y10_017261</name>
</gene>
<comment type="caution">
    <text evidence="2">The sequence shown here is derived from an EMBL/GenBank/DDBJ whole genome shotgun (WGS) entry which is preliminary data.</text>
</comment>
<keyword evidence="3" id="KW-1185">Reference proteome</keyword>
<organism evidence="2 3">
    <name type="scientific">Tritrichomonas musculus</name>
    <dbReference type="NCBI Taxonomy" id="1915356"/>
    <lineage>
        <taxon>Eukaryota</taxon>
        <taxon>Metamonada</taxon>
        <taxon>Parabasalia</taxon>
        <taxon>Tritrichomonadida</taxon>
        <taxon>Tritrichomonadidae</taxon>
        <taxon>Tritrichomonas</taxon>
    </lineage>
</organism>